<dbReference type="Gene3D" id="2.40.290.10">
    <property type="match status" value="1"/>
</dbReference>
<evidence type="ECO:0000256" key="1">
    <source>
        <dbReference type="ARBA" id="ARBA00023125"/>
    </source>
</evidence>
<evidence type="ECO:0000313" key="6">
    <source>
        <dbReference type="Proteomes" id="UP001151088"/>
    </source>
</evidence>
<dbReference type="SUPFAM" id="SSF100939">
    <property type="entry name" value="SPOC domain-like"/>
    <property type="match status" value="1"/>
</dbReference>
<dbReference type="InterPro" id="IPR009187">
    <property type="entry name" value="Prok_Ku"/>
</dbReference>
<evidence type="ECO:0000256" key="2">
    <source>
        <dbReference type="HAMAP-Rule" id="MF_01875"/>
    </source>
</evidence>
<sequence length="307" mass="33485">MAPRATWKGFLKLDEVVCGVALYTAVTASERVSLHMLNKRTGHRLQRRFIDPDTGETVERDEQVKGYEVGSGDYVMLDPEEVAAATPENDKTLSVEGFIPCGQVDDLYFDRPYYLRPADEASQATYAVIREGLRASKVAALVSGVLFRRPHTLLLRVHDDGLIATMLSFDYEVRSAEDAFADIGEVKIEDEMLDLARHIIDTKAGTFRPEAYEDRYEAALVELVRAKMEGRKIRPPKEAPRGKVVDLMDALRRSAGMKGEGNKADAKATGGKSARGKSASSKSTSGKKAAGKSASGGARASAQRKAS</sequence>
<keyword evidence="1 2" id="KW-0238">DNA-binding</keyword>
<comment type="caution">
    <text evidence="5">The sequence shown here is derived from an EMBL/GenBank/DDBJ whole genome shotgun (WGS) entry which is preliminary data.</text>
</comment>
<evidence type="ECO:0000256" key="3">
    <source>
        <dbReference type="SAM" id="MobiDB-lite"/>
    </source>
</evidence>
<comment type="function">
    <text evidence="2">With LigD forms a non-homologous end joining (NHEJ) DNA repair enzyme, which repairs dsDNA breaks with reduced fidelity. Binds linear dsDNA with 5'- and 3'- overhangs but not closed circular dsDNA nor ssDNA. Recruits and stimulates the ligase activity of LigD.</text>
</comment>
<organism evidence="5 6">
    <name type="scientific">Ancylobacter mangrovi</name>
    <dbReference type="NCBI Taxonomy" id="2972472"/>
    <lineage>
        <taxon>Bacteria</taxon>
        <taxon>Pseudomonadati</taxon>
        <taxon>Pseudomonadota</taxon>
        <taxon>Alphaproteobacteria</taxon>
        <taxon>Hyphomicrobiales</taxon>
        <taxon>Xanthobacteraceae</taxon>
        <taxon>Ancylobacter</taxon>
    </lineage>
</organism>
<dbReference type="EMBL" id="JANTHZ010000001">
    <property type="protein sequence ID" value="MCS0493973.1"/>
    <property type="molecule type" value="Genomic_DNA"/>
</dbReference>
<evidence type="ECO:0000259" key="4">
    <source>
        <dbReference type="SMART" id="SM00559"/>
    </source>
</evidence>
<reference evidence="5" key="1">
    <citation type="submission" date="2022-08" db="EMBL/GenBank/DDBJ databases">
        <authorList>
            <person name="Li F."/>
        </authorList>
    </citation>
    <scope>NUCLEOTIDE SEQUENCE</scope>
    <source>
        <strain evidence="5">MQZ15Z-1</strain>
    </source>
</reference>
<comment type="subunit">
    <text evidence="2">Homodimer. Interacts with LigD.</text>
</comment>
<dbReference type="HAMAP" id="MF_01875">
    <property type="entry name" value="Prokaryotic_Ku"/>
    <property type="match status" value="1"/>
</dbReference>
<dbReference type="GO" id="GO:0006303">
    <property type="term" value="P:double-strand break repair via nonhomologous end joining"/>
    <property type="evidence" value="ECO:0007669"/>
    <property type="project" value="UniProtKB-UniRule"/>
</dbReference>
<dbReference type="InterPro" id="IPR006164">
    <property type="entry name" value="DNA_bd_Ku70/Ku80"/>
</dbReference>
<comment type="similarity">
    <text evidence="2">Belongs to the prokaryotic Ku family.</text>
</comment>
<feature type="domain" description="Ku" evidence="4">
    <location>
        <begin position="55"/>
        <end position="185"/>
    </location>
</feature>
<dbReference type="SMART" id="SM00559">
    <property type="entry name" value="Ku78"/>
    <property type="match status" value="1"/>
</dbReference>
<evidence type="ECO:0000313" key="5">
    <source>
        <dbReference type="EMBL" id="MCS0493973.1"/>
    </source>
</evidence>
<name>A0A9X2T5J6_9HYPH</name>
<protein>
    <recommendedName>
        <fullName evidence="2">Non-homologous end joining protein Ku</fullName>
    </recommendedName>
</protein>
<dbReference type="PANTHER" id="PTHR41251:SF1">
    <property type="entry name" value="NON-HOMOLOGOUS END JOINING PROTEIN KU"/>
    <property type="match status" value="1"/>
</dbReference>
<gene>
    <name evidence="2" type="primary">ku</name>
    <name evidence="5" type="ORF">NVS89_02610</name>
</gene>
<keyword evidence="2" id="KW-0227">DNA damage</keyword>
<dbReference type="NCBIfam" id="TIGR02772">
    <property type="entry name" value="Ku_bact"/>
    <property type="match status" value="1"/>
</dbReference>
<dbReference type="RefSeq" id="WP_258730920.1">
    <property type="nucleotide sequence ID" value="NZ_JANTHZ010000001.1"/>
</dbReference>
<dbReference type="Proteomes" id="UP001151088">
    <property type="component" value="Unassembled WGS sequence"/>
</dbReference>
<dbReference type="GO" id="GO:0003690">
    <property type="term" value="F:double-stranded DNA binding"/>
    <property type="evidence" value="ECO:0007669"/>
    <property type="project" value="UniProtKB-UniRule"/>
</dbReference>
<dbReference type="GO" id="GO:0006310">
    <property type="term" value="P:DNA recombination"/>
    <property type="evidence" value="ECO:0007669"/>
    <property type="project" value="UniProtKB-KW"/>
</dbReference>
<dbReference type="Pfam" id="PF02735">
    <property type="entry name" value="Ku"/>
    <property type="match status" value="1"/>
</dbReference>
<feature type="compositionally biased region" description="Low complexity" evidence="3">
    <location>
        <begin position="267"/>
        <end position="307"/>
    </location>
</feature>
<dbReference type="PANTHER" id="PTHR41251">
    <property type="entry name" value="NON-HOMOLOGOUS END JOINING PROTEIN KU"/>
    <property type="match status" value="1"/>
</dbReference>
<keyword evidence="6" id="KW-1185">Reference proteome</keyword>
<proteinExistence type="inferred from homology"/>
<keyword evidence="2" id="KW-0234">DNA repair</keyword>
<accession>A0A9X2T5J6</accession>
<keyword evidence="2" id="KW-0233">DNA recombination</keyword>
<dbReference type="PIRSF" id="PIRSF006493">
    <property type="entry name" value="Prok_Ku"/>
    <property type="match status" value="1"/>
</dbReference>
<dbReference type="AlphaFoldDB" id="A0A9X2T5J6"/>
<dbReference type="CDD" id="cd00789">
    <property type="entry name" value="KU_like"/>
    <property type="match status" value="1"/>
</dbReference>
<dbReference type="InterPro" id="IPR016194">
    <property type="entry name" value="SPOC-like_C_dom_sf"/>
</dbReference>
<feature type="region of interest" description="Disordered" evidence="3">
    <location>
        <begin position="255"/>
        <end position="307"/>
    </location>
</feature>